<dbReference type="SUPFAM" id="SSF46565">
    <property type="entry name" value="Chaperone J-domain"/>
    <property type="match status" value="1"/>
</dbReference>
<feature type="compositionally biased region" description="Basic and acidic residues" evidence="3">
    <location>
        <begin position="422"/>
        <end position="432"/>
    </location>
</feature>
<evidence type="ECO:0008006" key="9">
    <source>
        <dbReference type="Google" id="ProtNLM"/>
    </source>
</evidence>
<dbReference type="CDD" id="cd00024">
    <property type="entry name" value="CD_CSD"/>
    <property type="match status" value="1"/>
</dbReference>
<evidence type="ECO:0000259" key="5">
    <source>
        <dbReference type="PROSITE" id="PS50076"/>
    </source>
</evidence>
<dbReference type="Gene3D" id="2.40.50.40">
    <property type="match status" value="1"/>
</dbReference>
<evidence type="ECO:0000259" key="6">
    <source>
        <dbReference type="PROSITE" id="PS51998"/>
    </source>
</evidence>
<keyword evidence="8" id="KW-1185">Reference proteome</keyword>
<feature type="domain" description="Chromo" evidence="4">
    <location>
        <begin position="601"/>
        <end position="653"/>
    </location>
</feature>
<dbReference type="SUPFAM" id="SSF54160">
    <property type="entry name" value="Chromo domain-like"/>
    <property type="match status" value="1"/>
</dbReference>
<keyword evidence="2" id="KW-0539">Nucleus</keyword>
<dbReference type="InterPro" id="IPR023779">
    <property type="entry name" value="Chromodomain_CS"/>
</dbReference>
<dbReference type="EMBL" id="JWZX01002453">
    <property type="protein sequence ID" value="KOO29168.1"/>
    <property type="molecule type" value="Genomic_DNA"/>
</dbReference>
<dbReference type="Gene3D" id="1.10.287.110">
    <property type="entry name" value="DnaJ domain"/>
    <property type="match status" value="1"/>
</dbReference>
<feature type="compositionally biased region" description="Low complexity" evidence="3">
    <location>
        <begin position="242"/>
        <end position="290"/>
    </location>
</feature>
<accession>A0A0M0JSK2</accession>
<dbReference type="GO" id="GO:0005634">
    <property type="term" value="C:nucleus"/>
    <property type="evidence" value="ECO:0007669"/>
    <property type="project" value="UniProtKB-SubCell"/>
</dbReference>
<dbReference type="OrthoDB" id="433924at2759"/>
<feature type="region of interest" description="Disordered" evidence="3">
    <location>
        <begin position="674"/>
        <end position="725"/>
    </location>
</feature>
<gene>
    <name evidence="7" type="ORF">Ctob_002505</name>
</gene>
<evidence type="ECO:0000259" key="4">
    <source>
        <dbReference type="PROSITE" id="PS50013"/>
    </source>
</evidence>
<dbReference type="PROSITE" id="PS50076">
    <property type="entry name" value="DNAJ_2"/>
    <property type="match status" value="1"/>
</dbReference>
<feature type="region of interest" description="Disordered" evidence="3">
    <location>
        <begin position="242"/>
        <end position="296"/>
    </location>
</feature>
<feature type="compositionally biased region" description="Low complexity" evidence="3">
    <location>
        <begin position="332"/>
        <end position="357"/>
    </location>
</feature>
<dbReference type="PROSITE" id="PS50013">
    <property type="entry name" value="CHROMO_2"/>
    <property type="match status" value="1"/>
</dbReference>
<evidence type="ECO:0000256" key="2">
    <source>
        <dbReference type="ARBA" id="ARBA00023242"/>
    </source>
</evidence>
<dbReference type="InterPro" id="IPR016197">
    <property type="entry name" value="Chromo-like_dom_sf"/>
</dbReference>
<feature type="compositionally biased region" description="Low complexity" evidence="3">
    <location>
        <begin position="532"/>
        <end position="559"/>
    </location>
</feature>
<dbReference type="InterPro" id="IPR000953">
    <property type="entry name" value="Chromo/chromo_shadow_dom"/>
</dbReference>
<feature type="compositionally biased region" description="Basic and acidic residues" evidence="3">
    <location>
        <begin position="674"/>
        <end position="684"/>
    </location>
</feature>
<dbReference type="Pfam" id="PF08766">
    <property type="entry name" value="DEK_C"/>
    <property type="match status" value="1"/>
</dbReference>
<dbReference type="InterPro" id="IPR036869">
    <property type="entry name" value="J_dom_sf"/>
</dbReference>
<dbReference type="Proteomes" id="UP000037460">
    <property type="component" value="Unassembled WGS sequence"/>
</dbReference>
<evidence type="ECO:0000256" key="3">
    <source>
        <dbReference type="SAM" id="MobiDB-lite"/>
    </source>
</evidence>
<dbReference type="Pfam" id="PF00226">
    <property type="entry name" value="DnaJ"/>
    <property type="match status" value="1"/>
</dbReference>
<feature type="region of interest" description="Disordered" evidence="3">
    <location>
        <begin position="485"/>
        <end position="599"/>
    </location>
</feature>
<dbReference type="PROSITE" id="PS00598">
    <property type="entry name" value="CHROMO_1"/>
    <property type="match status" value="1"/>
</dbReference>
<feature type="region of interest" description="Disordered" evidence="3">
    <location>
        <begin position="46"/>
        <end position="65"/>
    </location>
</feature>
<comment type="caution">
    <text evidence="7">The sequence shown here is derived from an EMBL/GenBank/DDBJ whole genome shotgun (WGS) entry which is preliminary data.</text>
</comment>
<organism evidence="7 8">
    <name type="scientific">Chrysochromulina tobinii</name>
    <dbReference type="NCBI Taxonomy" id="1460289"/>
    <lineage>
        <taxon>Eukaryota</taxon>
        <taxon>Haptista</taxon>
        <taxon>Haptophyta</taxon>
        <taxon>Prymnesiophyceae</taxon>
        <taxon>Prymnesiales</taxon>
        <taxon>Chrysochromulinaceae</taxon>
        <taxon>Chrysochromulina</taxon>
    </lineage>
</organism>
<dbReference type="CDD" id="cd06257">
    <property type="entry name" value="DnaJ"/>
    <property type="match status" value="1"/>
</dbReference>
<evidence type="ECO:0000256" key="1">
    <source>
        <dbReference type="ARBA" id="ARBA00004123"/>
    </source>
</evidence>
<dbReference type="InterPro" id="IPR014876">
    <property type="entry name" value="DEK_C"/>
</dbReference>
<evidence type="ECO:0000313" key="7">
    <source>
        <dbReference type="EMBL" id="KOO29168.1"/>
    </source>
</evidence>
<dbReference type="InterPro" id="IPR023780">
    <property type="entry name" value="Chromo_domain"/>
</dbReference>
<reference evidence="8" key="1">
    <citation type="journal article" date="2015" name="PLoS Genet.">
        <title>Genome Sequence and Transcriptome Analyses of Chrysochromulina tobin: Metabolic Tools for Enhanced Algal Fitness in the Prominent Order Prymnesiales (Haptophyceae).</title>
        <authorList>
            <person name="Hovde B.T."/>
            <person name="Deodato C.R."/>
            <person name="Hunsperger H.M."/>
            <person name="Ryken S.A."/>
            <person name="Yost W."/>
            <person name="Jha R.K."/>
            <person name="Patterson J."/>
            <person name="Monnat R.J. Jr."/>
            <person name="Barlow S.B."/>
            <person name="Starkenburg S.R."/>
            <person name="Cattolico R.A."/>
        </authorList>
    </citation>
    <scope>NUCLEOTIDE SEQUENCE</scope>
    <source>
        <strain evidence="8">CCMP291</strain>
    </source>
</reference>
<feature type="compositionally biased region" description="Acidic residues" evidence="3">
    <location>
        <begin position="461"/>
        <end position="470"/>
    </location>
</feature>
<evidence type="ECO:0000313" key="8">
    <source>
        <dbReference type="Proteomes" id="UP000037460"/>
    </source>
</evidence>
<feature type="compositionally biased region" description="Basic residues" evidence="3">
    <location>
        <begin position="443"/>
        <end position="457"/>
    </location>
</feature>
<feature type="compositionally biased region" description="Acidic residues" evidence="3">
    <location>
        <begin position="590"/>
        <end position="599"/>
    </location>
</feature>
<dbReference type="Pfam" id="PF00385">
    <property type="entry name" value="Chromo"/>
    <property type="match status" value="1"/>
</dbReference>
<dbReference type="InterPro" id="IPR001623">
    <property type="entry name" value="DnaJ_domain"/>
</dbReference>
<dbReference type="SMART" id="SM00298">
    <property type="entry name" value="CHROMO"/>
    <property type="match status" value="1"/>
</dbReference>
<feature type="domain" description="DEK-C" evidence="6">
    <location>
        <begin position="727"/>
        <end position="783"/>
    </location>
</feature>
<feature type="compositionally biased region" description="Basic residues" evidence="3">
    <location>
        <begin position="510"/>
        <end position="520"/>
    </location>
</feature>
<dbReference type="SMART" id="SM00271">
    <property type="entry name" value="DnaJ"/>
    <property type="match status" value="1"/>
</dbReference>
<sequence length="788" mass="83339">MSSNHADAAAKVLDASDYYAIFDLDQASELRSEGAKKALRSKWRELSKLTHTDKSHDPRGEDAFKQLQEAYKTLSNDEEREQYDATLARANSRASEIVGNEDAARVAEIKEEIRRLVKSAAKEALHYVRQALEWEGNHKLPMRVTMHFVGACGTADAAEAALESLRGLLVRYEQNARSPERLAAAAAAATAAGRGSASMDEDEDEDLRHASVEEMLAQHEAVAKEAAAMELAAEEAAAKEAASIRARAEQQRAAPEASPVARGLPASAGGAAASVASQRSSSRPSTSRLSGGEGGDGAMAMDMFAEFLAPDEAEASLEAVWDDDAAAERAGRSAASGAGAATSAAPRRARSHGSSGSRKVDEMSLSLDELLARADAAAAAAHAAALKAAKAAKASAAAGSDDDADDDAVTLTYPEDTMTLDELSRASDRAEGYRVQPPLRPPSKARKPIAERKRKRKTAADDSDELLSGDDLDGLALDAAQHGLDRLPQLSGAERRATLTDSDDSDGTASRKKALKRRAQQAKTEAARLAREAAAQMAAARKAADASASTAGAGAPSHGAAHDGAPPTGAPSNKAVKSAPARAATHGSEDEAVEDAEEGEFEVEALLLERAPNRYSTEVTFRVRWKGFDEDEDTWEPESSLPPHLVAQFRERRAHERALAFAAKQAEERVAREMAEAAAARRQEVAAQSAQGTSDASIKEVGRMDSVSTEAAGEAEGGSRKRKASIALDEKNIAKAVRAQLRRAVDPAAVSRKELREALERQLGSDLSEWKEAIKMAAVHFVASLAGA</sequence>
<dbReference type="PANTHER" id="PTHR22812">
    <property type="entry name" value="CHROMOBOX PROTEIN"/>
    <property type="match status" value="1"/>
</dbReference>
<dbReference type="InterPro" id="IPR051219">
    <property type="entry name" value="Heterochromatin_chromo-domain"/>
</dbReference>
<proteinExistence type="predicted"/>
<protein>
    <recommendedName>
        <fullName evidence="9">Chromo domain-containing protein</fullName>
    </recommendedName>
</protein>
<dbReference type="PROSITE" id="PS51998">
    <property type="entry name" value="DEK_C"/>
    <property type="match status" value="1"/>
</dbReference>
<name>A0A0M0JSK2_9EUKA</name>
<feature type="region of interest" description="Disordered" evidence="3">
    <location>
        <begin position="328"/>
        <end position="361"/>
    </location>
</feature>
<feature type="region of interest" description="Disordered" evidence="3">
    <location>
        <begin position="396"/>
        <end position="470"/>
    </location>
</feature>
<feature type="domain" description="J" evidence="5">
    <location>
        <begin position="17"/>
        <end position="87"/>
    </location>
</feature>
<comment type="subcellular location">
    <subcellularLocation>
        <location evidence="1">Nucleus</location>
    </subcellularLocation>
</comment>
<feature type="compositionally biased region" description="Basic and acidic residues" evidence="3">
    <location>
        <begin position="46"/>
        <end position="64"/>
    </location>
</feature>
<dbReference type="AlphaFoldDB" id="A0A0M0JSK2"/>